<dbReference type="GO" id="GO:0005634">
    <property type="term" value="C:nucleus"/>
    <property type="evidence" value="ECO:0007669"/>
    <property type="project" value="TreeGrafter"/>
</dbReference>
<dbReference type="GO" id="GO:0003688">
    <property type="term" value="F:DNA replication origin binding"/>
    <property type="evidence" value="ECO:0007669"/>
    <property type="project" value="TreeGrafter"/>
</dbReference>
<feature type="compositionally biased region" description="Polar residues" evidence="1">
    <location>
        <begin position="955"/>
        <end position="964"/>
    </location>
</feature>
<evidence type="ECO:0000313" key="3">
    <source>
        <dbReference type="EMBL" id="VFT91491.1"/>
    </source>
</evidence>
<feature type="compositionally biased region" description="Basic and acidic residues" evidence="1">
    <location>
        <begin position="265"/>
        <end position="275"/>
    </location>
</feature>
<feature type="compositionally biased region" description="Acidic residues" evidence="1">
    <location>
        <begin position="364"/>
        <end position="384"/>
    </location>
</feature>
<reference evidence="2" key="2">
    <citation type="submission" date="2019-06" db="EMBL/GenBank/DDBJ databases">
        <title>Genomics analysis of Aphanomyces spp. identifies a new class of oomycete effector associated with host adaptation.</title>
        <authorList>
            <person name="Gaulin E."/>
        </authorList>
    </citation>
    <scope>NUCLEOTIDE SEQUENCE</scope>
    <source>
        <strain evidence="2">CBS 578.67</strain>
    </source>
</reference>
<dbReference type="GO" id="GO:0033314">
    <property type="term" value="P:mitotic DNA replication checkpoint signaling"/>
    <property type="evidence" value="ECO:0007669"/>
    <property type="project" value="TreeGrafter"/>
</dbReference>
<evidence type="ECO:0000256" key="1">
    <source>
        <dbReference type="SAM" id="MobiDB-lite"/>
    </source>
</evidence>
<feature type="compositionally biased region" description="Polar residues" evidence="1">
    <location>
        <begin position="276"/>
        <end position="292"/>
    </location>
</feature>
<dbReference type="EMBL" id="CAADRA010005589">
    <property type="protein sequence ID" value="VFT91491.1"/>
    <property type="molecule type" value="Genomic_DNA"/>
</dbReference>
<accession>A0A485L1L5</accession>
<organism evidence="3 4">
    <name type="scientific">Aphanomyces stellatus</name>
    <dbReference type="NCBI Taxonomy" id="120398"/>
    <lineage>
        <taxon>Eukaryota</taxon>
        <taxon>Sar</taxon>
        <taxon>Stramenopiles</taxon>
        <taxon>Oomycota</taxon>
        <taxon>Saprolegniomycetes</taxon>
        <taxon>Saprolegniales</taxon>
        <taxon>Verrucalvaceae</taxon>
        <taxon>Aphanomyces</taxon>
    </lineage>
</organism>
<dbReference type="GO" id="GO:0006270">
    <property type="term" value="P:DNA replication initiation"/>
    <property type="evidence" value="ECO:0007669"/>
    <property type="project" value="TreeGrafter"/>
</dbReference>
<feature type="compositionally biased region" description="Polar residues" evidence="1">
    <location>
        <begin position="1135"/>
        <end position="1145"/>
    </location>
</feature>
<reference evidence="3 4" key="1">
    <citation type="submission" date="2019-03" db="EMBL/GenBank/DDBJ databases">
        <authorList>
            <person name="Gaulin E."/>
            <person name="Dumas B."/>
        </authorList>
    </citation>
    <scope>NUCLEOTIDE SEQUENCE [LARGE SCALE GENOMIC DNA]</scope>
    <source>
        <strain evidence="3">CBS 568.67</strain>
    </source>
</reference>
<feature type="region of interest" description="Disordered" evidence="1">
    <location>
        <begin position="949"/>
        <end position="1046"/>
    </location>
</feature>
<dbReference type="InterPro" id="IPR050311">
    <property type="entry name" value="ORC1/CDC6"/>
</dbReference>
<dbReference type="OrthoDB" id="1926878at2759"/>
<dbReference type="Gene3D" id="1.10.8.60">
    <property type="match status" value="1"/>
</dbReference>
<feature type="region of interest" description="Disordered" evidence="1">
    <location>
        <begin position="646"/>
        <end position="740"/>
    </location>
</feature>
<feature type="compositionally biased region" description="Low complexity" evidence="1">
    <location>
        <begin position="999"/>
        <end position="1009"/>
    </location>
</feature>
<dbReference type="Proteomes" id="UP000332933">
    <property type="component" value="Unassembled WGS sequence"/>
</dbReference>
<dbReference type="PANTHER" id="PTHR10763:SF26">
    <property type="entry name" value="CELL DIVISION CONTROL PROTEIN 6 HOMOLOG"/>
    <property type="match status" value="1"/>
</dbReference>
<gene>
    <name evidence="3" type="primary">Aste57867_14673</name>
    <name evidence="2" type="ORF">As57867_014618</name>
    <name evidence="3" type="ORF">ASTE57867_14673</name>
</gene>
<feature type="compositionally biased region" description="Low complexity" evidence="1">
    <location>
        <begin position="1152"/>
        <end position="1188"/>
    </location>
</feature>
<feature type="compositionally biased region" description="Basic and acidic residues" evidence="1">
    <location>
        <begin position="660"/>
        <end position="669"/>
    </location>
</feature>
<feature type="compositionally biased region" description="Basic residues" evidence="1">
    <location>
        <begin position="697"/>
        <end position="711"/>
    </location>
</feature>
<evidence type="ECO:0000313" key="4">
    <source>
        <dbReference type="Proteomes" id="UP000332933"/>
    </source>
</evidence>
<dbReference type="InterPro" id="IPR027417">
    <property type="entry name" value="P-loop_NTPase"/>
</dbReference>
<feature type="compositionally biased region" description="Polar residues" evidence="1">
    <location>
        <begin position="731"/>
        <end position="740"/>
    </location>
</feature>
<feature type="compositionally biased region" description="Basic residues" evidence="1">
    <location>
        <begin position="671"/>
        <end position="682"/>
    </location>
</feature>
<sequence length="1707" mass="187657">MLAPRASLAHQATKPVEDLMPPPTLEYMSSLMYDGRNFRLWKARLLQFAKLKRVDSILVGTEREPADLTARRAWHNKVDLANWILLSSMDAAMFDVVAALPLPAEKWRQLVDVYEARAATIDVVATKHAFYSARYRPDEQTIESYMTETLRLRDALAPVDGSVTDAATAQVLLLGVADARPEWVTSCRRRWGGEKDDLDLALVMDHLWIKWEMDDNNPAKKTALQTGHRHGTRRGLVDDGDRGATTKKRPRVDDDDDDDFEVDDVEGRWSPRRNEPTTNQTRQTMSDNSTTPRSFADLWKTSATPSQRGGGSGVVYCKPHVVRKGQVMAGAQVGVDFFRHRDEVKSHVMQDERLLAEVTRALDEDSDIEDEDSQSDNQLGDEIDDERWQPLVERLWRDVLVKDGWWRRQGGGITSPHMLYFAPNDDDADSAAILSARDVVLEAVYHYTVQPERTATEASVVDLVWAHMETLALGKIVGQEGTAQSFMTPIVAASDVKAGVNVFTCARDAVIQCCSNLDHDATERKQIEKRTSAKPKKTRCCTVAGCLRLAQPPHNKTCPAHRGHRLPPLSSVAKRVAPRNYPWGHIWEVLTRDFGWELKSGSSGDAFCPPQDQGIQVSFATDRDVVAHLTETGRLQDVYDKMNVQLKTLPPPSQKKKHSKEVGESDGGQKKAPRPTQKRKAKAKDSDGESNSGTQRGGRKKLPPPKKKRQTKTNTDDESDDEASTGHIQRAVQTARQSESEISLDEIITTMRDLGWEFVVGGDGANTIYSAPLVAEDYSATTMPEKDENIRFSQRGFFEVYVRNLDWLMAIVRAKKAAATSGGDSHNTASLLPTATKRVSKGGADKNAAAAATSLPATTESNPRYKQITIGQIERALRSVGWKWVNGSLGYKYCKPHVAIGPKGRILSGTSGVDYFDSREEFELYVRRNDELLATILNKVDEDVAALAARPSKETIASQAQPSKTKPPRPPPRPQTGKSSMDQPTVAPRKQNKGKQVATNETTNETSESPKNRVARAGKRSDPTTTPVGSEDEIETRNGRVSRKTRLDEDDELKGVRPFEVKFALVYRELQREGWFHRLGKFGYDYFKPDVVPREAVPNETVFHSEADAEAHLRTSGLWAPIEARLLAEHDLLTRQSGKKQTTPKAKQAVVPTHAASAPKKPTKKTSTATASTASSPATAPQQATSPAGETDPLRPLNALDELLDSIYDTNGRDELVVKGERSSQKLKPTRGRRDAKVIKREVMVCLTAQSRTSPPRHRPSMHSSMADDDAATEFVQVVLTPEDFAAKTQRAKARLHPDFTPQPLLRHRDNEWTTVKQFVDATTATETGGSLFLSGTPGTGKSTVLGIMRAYVSDVWPAATPALESIHVNAAALDDAAAVFMTIAARVTQTDHATCADAVAALDVAFKRPTVTTFVYVDDIDVLLCGAAHDVSLAKWIEWAHHPLSSLVFVGVANSADLLGRYLAHLANGTNPSQTRPVTVEFEPYTFDQVVAVLTDRIESTEDDEALSPLVNSMALTTLARKIVSTSGDIGVALAIFRRVLDEKVAAVAAAAPSDGISPVSLKDVLAVVKDVFKAKGSPVLAGLSRRTQLALVALTRIEPSARHHYAIGAALEAYNTLVRWSCMDYLTLARPEFESSVVDTLEAKGLAARGGDDDSTAADSIQLLLGRHDLDRFVASDGFFTRFLPKTIDSRVEDTPPPLATGATP</sequence>
<dbReference type="Gene3D" id="3.40.50.300">
    <property type="entry name" value="P-loop containing nucleotide triphosphate hydrolases"/>
    <property type="match status" value="1"/>
</dbReference>
<keyword evidence="4" id="KW-1185">Reference proteome</keyword>
<dbReference type="PANTHER" id="PTHR10763">
    <property type="entry name" value="CELL DIVISION CONTROL PROTEIN 6-RELATED"/>
    <property type="match status" value="1"/>
</dbReference>
<feature type="compositionally biased region" description="Basic and acidic residues" evidence="1">
    <location>
        <begin position="235"/>
        <end position="244"/>
    </location>
</feature>
<dbReference type="SUPFAM" id="SSF52540">
    <property type="entry name" value="P-loop containing nucleoside triphosphate hydrolases"/>
    <property type="match status" value="1"/>
</dbReference>
<feature type="compositionally biased region" description="Acidic residues" evidence="1">
    <location>
        <begin position="253"/>
        <end position="264"/>
    </location>
</feature>
<feature type="region of interest" description="Disordered" evidence="1">
    <location>
        <begin position="219"/>
        <end position="292"/>
    </location>
</feature>
<feature type="region of interest" description="Disordered" evidence="1">
    <location>
        <begin position="361"/>
        <end position="384"/>
    </location>
</feature>
<name>A0A485L1L5_9STRA</name>
<evidence type="ECO:0000313" key="2">
    <source>
        <dbReference type="EMBL" id="KAF0694459.1"/>
    </source>
</evidence>
<protein>
    <submittedName>
        <fullName evidence="3">Aste57867_14673 protein</fullName>
    </submittedName>
</protein>
<dbReference type="EMBL" id="VJMH01005568">
    <property type="protein sequence ID" value="KAF0694459.1"/>
    <property type="molecule type" value="Genomic_DNA"/>
</dbReference>
<proteinExistence type="predicted"/>
<feature type="region of interest" description="Disordered" evidence="1">
    <location>
        <begin position="1135"/>
        <end position="1195"/>
    </location>
</feature>